<feature type="region of interest" description="Disordered" evidence="1">
    <location>
        <begin position="1"/>
        <end position="28"/>
    </location>
</feature>
<reference evidence="3" key="2">
    <citation type="submission" date="2015-01" db="EMBL/GenBank/DDBJ databases">
        <title>Evolutionary Origins and Diversification of the Mycorrhizal Mutualists.</title>
        <authorList>
            <consortium name="DOE Joint Genome Institute"/>
            <consortium name="Mycorrhizal Genomics Consortium"/>
            <person name="Kohler A."/>
            <person name="Kuo A."/>
            <person name="Nagy L.G."/>
            <person name="Floudas D."/>
            <person name="Copeland A."/>
            <person name="Barry K.W."/>
            <person name="Cichocki N."/>
            <person name="Veneault-Fourrey C."/>
            <person name="LaButti K."/>
            <person name="Lindquist E.A."/>
            <person name="Lipzen A."/>
            <person name="Lundell T."/>
            <person name="Morin E."/>
            <person name="Murat C."/>
            <person name="Riley R."/>
            <person name="Ohm R."/>
            <person name="Sun H."/>
            <person name="Tunlid A."/>
            <person name="Henrissat B."/>
            <person name="Grigoriev I.V."/>
            <person name="Hibbett D.S."/>
            <person name="Martin F."/>
        </authorList>
    </citation>
    <scope>NUCLEOTIDE SEQUENCE [LARGE SCALE GENOMIC DNA]</scope>
    <source>
        <strain evidence="3">UH-Slu-Lm8-n1</strain>
    </source>
</reference>
<dbReference type="HOGENOM" id="CLU_692943_0_0_1"/>
<sequence>MSESSKETDSEDNSPATPDFNHSCSAYVPVPGAPREAVSYHMKHHNNNNNHHSYHTYRQLPCFHDIHTFDSQLGTPQADHDNQLGSPDIETNDSDVFLRYLDGLSLASGCKLVHYKEAVRERERTRLFTTYWELEETNRLQTLLASLYAETDLGFRRADREALMLLKALVTKHSLSPLRKTDSQFDLSQDHLNPRLPGASREAVSYHTKHHNNSDHHSYHPYRQPPCFRDIHTFNSQLGRPQADHDNQLGSPDSESNDVFLRCMDGLSPASCRYLVHYKRAVHERQRMRIYTTYWEIEETKRLQTFLTSLDAEADSDFRTTDREAQMLLEALVTKESLSRPAAELEYLSEICQRNKTSLRETDSQFNLLQGYLKQRQSTRSLDDTSNCPGGDPIITDN</sequence>
<feature type="region of interest" description="Disordered" evidence="1">
    <location>
        <begin position="379"/>
        <end position="398"/>
    </location>
</feature>
<name>A0A0D0AL59_9AGAM</name>
<protein>
    <submittedName>
        <fullName evidence="2">Uncharacterized protein</fullName>
    </submittedName>
</protein>
<dbReference type="EMBL" id="KN835234">
    <property type="protein sequence ID" value="KIK42586.1"/>
    <property type="molecule type" value="Genomic_DNA"/>
</dbReference>
<dbReference type="AlphaFoldDB" id="A0A0D0AL59"/>
<reference evidence="2 3" key="1">
    <citation type="submission" date="2014-04" db="EMBL/GenBank/DDBJ databases">
        <authorList>
            <consortium name="DOE Joint Genome Institute"/>
            <person name="Kuo A."/>
            <person name="Ruytinx J."/>
            <person name="Rineau F."/>
            <person name="Colpaert J."/>
            <person name="Kohler A."/>
            <person name="Nagy L.G."/>
            <person name="Floudas D."/>
            <person name="Copeland A."/>
            <person name="Barry K.W."/>
            <person name="Cichocki N."/>
            <person name="Veneault-Fourrey C."/>
            <person name="LaButti K."/>
            <person name="Lindquist E.A."/>
            <person name="Lipzen A."/>
            <person name="Lundell T."/>
            <person name="Morin E."/>
            <person name="Murat C."/>
            <person name="Sun H."/>
            <person name="Tunlid A."/>
            <person name="Henrissat B."/>
            <person name="Grigoriev I.V."/>
            <person name="Hibbett D.S."/>
            <person name="Martin F."/>
            <person name="Nordberg H.P."/>
            <person name="Cantor M.N."/>
            <person name="Hua S.X."/>
        </authorList>
    </citation>
    <scope>NUCLEOTIDE SEQUENCE [LARGE SCALE GENOMIC DNA]</scope>
    <source>
        <strain evidence="2 3">UH-Slu-Lm8-n1</strain>
    </source>
</reference>
<evidence type="ECO:0000313" key="2">
    <source>
        <dbReference type="EMBL" id="KIK42586.1"/>
    </source>
</evidence>
<dbReference type="InParanoid" id="A0A0D0AL59"/>
<dbReference type="OrthoDB" id="2688955at2759"/>
<proteinExistence type="predicted"/>
<feature type="compositionally biased region" description="Polar residues" evidence="1">
    <location>
        <begin position="13"/>
        <end position="24"/>
    </location>
</feature>
<gene>
    <name evidence="2" type="ORF">CY34DRAFT_804730</name>
</gene>
<evidence type="ECO:0000256" key="1">
    <source>
        <dbReference type="SAM" id="MobiDB-lite"/>
    </source>
</evidence>
<accession>A0A0D0AL59</accession>
<evidence type="ECO:0000313" key="3">
    <source>
        <dbReference type="Proteomes" id="UP000054485"/>
    </source>
</evidence>
<organism evidence="2 3">
    <name type="scientific">Suillus luteus UH-Slu-Lm8-n1</name>
    <dbReference type="NCBI Taxonomy" id="930992"/>
    <lineage>
        <taxon>Eukaryota</taxon>
        <taxon>Fungi</taxon>
        <taxon>Dikarya</taxon>
        <taxon>Basidiomycota</taxon>
        <taxon>Agaricomycotina</taxon>
        <taxon>Agaricomycetes</taxon>
        <taxon>Agaricomycetidae</taxon>
        <taxon>Boletales</taxon>
        <taxon>Suillineae</taxon>
        <taxon>Suillaceae</taxon>
        <taxon>Suillus</taxon>
    </lineage>
</organism>
<feature type="compositionally biased region" description="Polar residues" evidence="1">
    <location>
        <begin position="379"/>
        <end position="388"/>
    </location>
</feature>
<keyword evidence="3" id="KW-1185">Reference proteome</keyword>
<dbReference type="Proteomes" id="UP000054485">
    <property type="component" value="Unassembled WGS sequence"/>
</dbReference>